<evidence type="ECO:0000256" key="4">
    <source>
        <dbReference type="ARBA" id="ARBA00023157"/>
    </source>
</evidence>
<dbReference type="Gene3D" id="1.20.120.20">
    <property type="entry name" value="Apolipoprotein"/>
    <property type="match status" value="1"/>
</dbReference>
<dbReference type="EMBL" id="CAXIEN010000190">
    <property type="protein sequence ID" value="CAL1285388.1"/>
    <property type="molecule type" value="Genomic_DNA"/>
</dbReference>
<comment type="caution">
    <text evidence="5">Lacks conserved residue(s) required for the propagation of feature annotation.</text>
</comment>
<dbReference type="Proteomes" id="UP001497382">
    <property type="component" value="Unassembled WGS sequence"/>
</dbReference>
<evidence type="ECO:0000313" key="9">
    <source>
        <dbReference type="Proteomes" id="UP001497382"/>
    </source>
</evidence>
<keyword evidence="4" id="KW-1015">Disulfide bond</keyword>
<dbReference type="PROSITE" id="PS51162">
    <property type="entry name" value="THYROGLOBULIN_1_2"/>
    <property type="match status" value="1"/>
</dbReference>
<accession>A0AAV2AN12</accession>
<feature type="coiled-coil region" evidence="6">
    <location>
        <begin position="5"/>
        <end position="76"/>
    </location>
</feature>
<evidence type="ECO:0000256" key="3">
    <source>
        <dbReference type="ARBA" id="ARBA00022737"/>
    </source>
</evidence>
<protein>
    <recommendedName>
        <fullName evidence="7">Thyroglobulin type-1 domain-containing protein</fullName>
    </recommendedName>
</protein>
<keyword evidence="6" id="KW-0175">Coiled coil</keyword>
<dbReference type="Pfam" id="PF00086">
    <property type="entry name" value="Thyroglobulin_1"/>
    <property type="match status" value="1"/>
</dbReference>
<keyword evidence="3" id="KW-0677">Repeat</keyword>
<name>A0AAV2AN12_9ARAC</name>
<comment type="caution">
    <text evidence="8">The sequence shown here is derived from an EMBL/GenBank/DDBJ whole genome shotgun (WGS) entry which is preliminary data.</text>
</comment>
<evidence type="ECO:0000313" key="8">
    <source>
        <dbReference type="EMBL" id="CAL1285388.1"/>
    </source>
</evidence>
<evidence type="ECO:0000256" key="2">
    <source>
        <dbReference type="ARBA" id="ARBA00022525"/>
    </source>
</evidence>
<keyword evidence="2" id="KW-0964">Secreted</keyword>
<dbReference type="GO" id="GO:0007160">
    <property type="term" value="P:cell-matrix adhesion"/>
    <property type="evidence" value="ECO:0007669"/>
    <property type="project" value="TreeGrafter"/>
</dbReference>
<feature type="domain" description="Thyroglobulin type-1" evidence="7">
    <location>
        <begin position="135"/>
        <end position="198"/>
    </location>
</feature>
<dbReference type="InterPro" id="IPR000716">
    <property type="entry name" value="Thyroglobulin_1"/>
</dbReference>
<dbReference type="AlphaFoldDB" id="A0AAV2AN12"/>
<dbReference type="Gene3D" id="4.10.800.10">
    <property type="entry name" value="Thyroglobulin type-1"/>
    <property type="match status" value="1"/>
</dbReference>
<dbReference type="PANTHER" id="PTHR12352:SF3">
    <property type="entry name" value="NIDOGEN-2"/>
    <property type="match status" value="1"/>
</dbReference>
<dbReference type="SMART" id="SM00211">
    <property type="entry name" value="TY"/>
    <property type="match status" value="1"/>
</dbReference>
<evidence type="ECO:0000259" key="7">
    <source>
        <dbReference type="PROSITE" id="PS51162"/>
    </source>
</evidence>
<comment type="subcellular location">
    <subcellularLocation>
        <location evidence="1">Secreted</location>
    </subcellularLocation>
</comment>
<dbReference type="CDD" id="cd00191">
    <property type="entry name" value="TY"/>
    <property type="match status" value="1"/>
</dbReference>
<dbReference type="SUPFAM" id="SSF57610">
    <property type="entry name" value="Thyroglobulin type-1 domain"/>
    <property type="match status" value="1"/>
</dbReference>
<gene>
    <name evidence="8" type="ORF">LARSCL_LOCUS13677</name>
</gene>
<keyword evidence="9" id="KW-1185">Reference proteome</keyword>
<dbReference type="PANTHER" id="PTHR12352">
    <property type="entry name" value="SECRETED MODULAR CALCIUM-BINDING PROTEIN"/>
    <property type="match status" value="1"/>
</dbReference>
<evidence type="ECO:0000256" key="5">
    <source>
        <dbReference type="PROSITE-ProRule" id="PRU00500"/>
    </source>
</evidence>
<evidence type="ECO:0000256" key="6">
    <source>
        <dbReference type="SAM" id="Coils"/>
    </source>
</evidence>
<dbReference type="InterPro" id="IPR051950">
    <property type="entry name" value="Dev_reg/Prot_inhib"/>
</dbReference>
<dbReference type="InterPro" id="IPR036857">
    <property type="entry name" value="Thyroglobulin_1_sf"/>
</dbReference>
<dbReference type="GO" id="GO:0005615">
    <property type="term" value="C:extracellular space"/>
    <property type="evidence" value="ECO:0007669"/>
    <property type="project" value="TreeGrafter"/>
</dbReference>
<sequence>MKENHEKTEEDVQNVKREIGDIKRDIQRKIEEVENKVEGKIEKVQNKVEGRIEEIEEEDQDKINHLEKRLNDLEIRPNNFPAKPELQLSRPTVKPLTFDGQASWSVFKTQFDVVSFTNGWSDQAFVVVAQIAHGKNKCQKEKESFGPMPPPGAPVPQCDDDGNYRKVQCNDGGFCYCVNKKTGEQIGEGKRFGRGLNC</sequence>
<evidence type="ECO:0000256" key="1">
    <source>
        <dbReference type="ARBA" id="ARBA00004613"/>
    </source>
</evidence>
<dbReference type="GO" id="GO:0005604">
    <property type="term" value="C:basement membrane"/>
    <property type="evidence" value="ECO:0007669"/>
    <property type="project" value="TreeGrafter"/>
</dbReference>
<organism evidence="8 9">
    <name type="scientific">Larinioides sclopetarius</name>
    <dbReference type="NCBI Taxonomy" id="280406"/>
    <lineage>
        <taxon>Eukaryota</taxon>
        <taxon>Metazoa</taxon>
        <taxon>Ecdysozoa</taxon>
        <taxon>Arthropoda</taxon>
        <taxon>Chelicerata</taxon>
        <taxon>Arachnida</taxon>
        <taxon>Araneae</taxon>
        <taxon>Araneomorphae</taxon>
        <taxon>Entelegynae</taxon>
        <taxon>Araneoidea</taxon>
        <taxon>Araneidae</taxon>
        <taxon>Larinioides</taxon>
    </lineage>
</organism>
<reference evidence="8 9" key="1">
    <citation type="submission" date="2024-04" db="EMBL/GenBank/DDBJ databases">
        <authorList>
            <person name="Rising A."/>
            <person name="Reimegard J."/>
            <person name="Sonavane S."/>
            <person name="Akerstrom W."/>
            <person name="Nylinder S."/>
            <person name="Hedman E."/>
            <person name="Kallberg Y."/>
        </authorList>
    </citation>
    <scope>NUCLEOTIDE SEQUENCE [LARGE SCALE GENOMIC DNA]</scope>
</reference>
<proteinExistence type="predicted"/>